<keyword evidence="1" id="KW-0812">Transmembrane</keyword>
<comment type="caution">
    <text evidence="3">The sequence shown here is derived from an EMBL/GenBank/DDBJ whole genome shotgun (WGS) entry which is preliminary data.</text>
</comment>
<keyword evidence="3" id="KW-0808">Transferase</keyword>
<keyword evidence="4" id="KW-1185">Reference proteome</keyword>
<evidence type="ECO:0000313" key="3">
    <source>
        <dbReference type="EMBL" id="GGO06593.1"/>
    </source>
</evidence>
<sequence>MMLFVGTLQMLLVVSSAQIINKGKYLSWKQLGVTLITGLLFAFSYHWFGVYISILILTTAFLILNVHERRPLHVLGGLSYGTILILLSDPVITLFEDALLFPNGSDSFFMLYAVLLTLFSIGGSIGIRRLKQLAIRKGEMDDKLKKLIVYLGVLTVIVYYLCIYLSAYIGETIELIQLNLFFFIVYLLIALLAFYIYSKSLRKSYENKQKEIEYDAMQSYTYELEQQYTEIRKFRHDHQNILSSLEAFIQEEDFDGLKKYYREKLKQASQHLESNDFKLEDLSRIQVKEIKSIIASKLIRAQELGIDATFEAREEIDCIPVDSVAMVRALGILLDNAIEELQESRSGSLQVGFVKDQKALHIIVQNSCRPDIPRVHKLKENGFSTKGPGRGLGLASLTELVGKLPNVISETIVESGQFKQILVINYI</sequence>
<protein>
    <submittedName>
        <fullName evidence="3">Histidine kinase</fullName>
    </submittedName>
</protein>
<feature type="transmembrane region" description="Helical" evidence="1">
    <location>
        <begin position="107"/>
        <end position="127"/>
    </location>
</feature>
<dbReference type="PANTHER" id="PTHR40448">
    <property type="entry name" value="TWO-COMPONENT SENSOR HISTIDINE KINASE"/>
    <property type="match status" value="1"/>
</dbReference>
<dbReference type="Pfam" id="PF14501">
    <property type="entry name" value="HATPase_c_5"/>
    <property type="match status" value="1"/>
</dbReference>
<dbReference type="EMBL" id="BMLN01000012">
    <property type="protein sequence ID" value="GGO06593.1"/>
    <property type="molecule type" value="Genomic_DNA"/>
</dbReference>
<dbReference type="PANTHER" id="PTHR40448:SF1">
    <property type="entry name" value="TWO-COMPONENT SENSOR HISTIDINE KINASE"/>
    <property type="match status" value="1"/>
</dbReference>
<dbReference type="Gene3D" id="3.30.565.10">
    <property type="entry name" value="Histidine kinase-like ATPase, C-terminal domain"/>
    <property type="match status" value="1"/>
</dbReference>
<proteinExistence type="predicted"/>
<dbReference type="Proteomes" id="UP000606653">
    <property type="component" value="Unassembled WGS sequence"/>
</dbReference>
<feature type="transmembrane region" description="Helical" evidence="1">
    <location>
        <begin position="147"/>
        <end position="169"/>
    </location>
</feature>
<dbReference type="RefSeq" id="WP_018978198.1">
    <property type="nucleotide sequence ID" value="NZ_BMLN01000012.1"/>
</dbReference>
<feature type="transmembrane region" description="Helical" evidence="1">
    <location>
        <begin position="175"/>
        <end position="197"/>
    </location>
</feature>
<evidence type="ECO:0000256" key="1">
    <source>
        <dbReference type="SAM" id="Phobius"/>
    </source>
</evidence>
<keyword evidence="1" id="KW-0472">Membrane</keyword>
<keyword evidence="1" id="KW-1133">Transmembrane helix</keyword>
<feature type="domain" description="Sensor histidine kinase NatK-like C-terminal" evidence="2">
    <location>
        <begin position="324"/>
        <end position="424"/>
    </location>
</feature>
<evidence type="ECO:0000313" key="4">
    <source>
        <dbReference type="Proteomes" id="UP000606653"/>
    </source>
</evidence>
<reference evidence="4" key="1">
    <citation type="journal article" date="2019" name="Int. J. Syst. Evol. Microbiol.">
        <title>The Global Catalogue of Microorganisms (GCM) 10K type strain sequencing project: providing services to taxonomists for standard genome sequencing and annotation.</title>
        <authorList>
            <consortium name="The Broad Institute Genomics Platform"/>
            <consortium name="The Broad Institute Genome Sequencing Center for Infectious Disease"/>
            <person name="Wu L."/>
            <person name="Ma J."/>
        </authorList>
    </citation>
    <scope>NUCLEOTIDE SEQUENCE [LARGE SCALE GENOMIC DNA]</scope>
    <source>
        <strain evidence="4">CGMCC 1.6964</strain>
    </source>
</reference>
<accession>A0ABQ2L895</accession>
<evidence type="ECO:0000259" key="2">
    <source>
        <dbReference type="Pfam" id="PF14501"/>
    </source>
</evidence>
<name>A0ABQ2L895_9BACL</name>
<feature type="transmembrane region" description="Helical" evidence="1">
    <location>
        <begin position="74"/>
        <end position="95"/>
    </location>
</feature>
<dbReference type="SUPFAM" id="SSF55874">
    <property type="entry name" value="ATPase domain of HSP90 chaperone/DNA topoisomerase II/histidine kinase"/>
    <property type="match status" value="1"/>
</dbReference>
<organism evidence="3 4">
    <name type="scientific">Saccharibacillus kuerlensis</name>
    <dbReference type="NCBI Taxonomy" id="459527"/>
    <lineage>
        <taxon>Bacteria</taxon>
        <taxon>Bacillati</taxon>
        <taxon>Bacillota</taxon>
        <taxon>Bacilli</taxon>
        <taxon>Bacillales</taxon>
        <taxon>Paenibacillaceae</taxon>
        <taxon>Saccharibacillus</taxon>
    </lineage>
</organism>
<dbReference type="InterPro" id="IPR032834">
    <property type="entry name" value="NatK-like_C"/>
</dbReference>
<gene>
    <name evidence="3" type="ORF">GCM10010969_34270</name>
</gene>
<keyword evidence="3" id="KW-0418">Kinase</keyword>
<dbReference type="GO" id="GO:0016301">
    <property type="term" value="F:kinase activity"/>
    <property type="evidence" value="ECO:0007669"/>
    <property type="project" value="UniProtKB-KW"/>
</dbReference>
<dbReference type="InterPro" id="IPR036890">
    <property type="entry name" value="HATPase_C_sf"/>
</dbReference>
<feature type="transmembrane region" description="Helical" evidence="1">
    <location>
        <begin position="33"/>
        <end position="62"/>
    </location>
</feature>